<gene>
    <name evidence="8" type="primary">LOC111310889</name>
</gene>
<dbReference type="GO" id="GO:0006730">
    <property type="term" value="P:one-carbon metabolic process"/>
    <property type="evidence" value="ECO:0007669"/>
    <property type="project" value="TreeGrafter"/>
</dbReference>
<evidence type="ECO:0000256" key="2">
    <source>
        <dbReference type="ARBA" id="ARBA00004470"/>
    </source>
</evidence>
<dbReference type="KEGG" id="dzi:111310889"/>
<protein>
    <submittedName>
        <fullName evidence="8">Alpha carbonic anhydrase 4-like</fullName>
    </submittedName>
</protein>
<dbReference type="GeneID" id="111310889"/>
<name>A0A6P6AMF9_DURZI</name>
<dbReference type="PANTHER" id="PTHR18952:SF271">
    <property type="entry name" value="ALPHA CARBONIC ANHYDRASE 4-RELATED"/>
    <property type="match status" value="1"/>
</dbReference>
<dbReference type="Gene3D" id="3.10.200.10">
    <property type="entry name" value="Alpha carbonic anhydrase"/>
    <property type="match status" value="1"/>
</dbReference>
<reference evidence="8" key="1">
    <citation type="submission" date="2025-08" db="UniProtKB">
        <authorList>
            <consortium name="RefSeq"/>
        </authorList>
    </citation>
    <scope>IDENTIFICATION</scope>
    <source>
        <tissue evidence="8">Fruit stalk</tissue>
    </source>
</reference>
<sequence length="242" mass="26108">MSGGDEFNYDEGSGKGPSCWGSVKQEWKTCGTGKSQSPIDIPVGSTLISLTLGDLQRTYASGSAVLKNRGHDIAVLWNGNAGKININGTDYEVVQCHWHSPSEHTFGGTRYDLEIHIVHQNAQNQITVISMVFQIGQADPFLSSLLSSIESIGGGEKDLGNVNPVDIGFAGRNYYRYTGSLTTPPCTEGVVWTVLQEVKTASTEQVHALKDALAEEFKENSRPNQSLGARPVLFYDPGESAA</sequence>
<evidence type="ECO:0000256" key="1">
    <source>
        <dbReference type="ARBA" id="ARBA00002904"/>
    </source>
</evidence>
<dbReference type="SMART" id="SM01057">
    <property type="entry name" value="Carb_anhydrase"/>
    <property type="match status" value="1"/>
</dbReference>
<dbReference type="RefSeq" id="XP_022765998.1">
    <property type="nucleotide sequence ID" value="XM_022910263.1"/>
</dbReference>
<dbReference type="CDD" id="cd03124">
    <property type="entry name" value="alpha_CA_prokaryotic_like"/>
    <property type="match status" value="1"/>
</dbReference>
<evidence type="ECO:0000256" key="3">
    <source>
        <dbReference type="ARBA" id="ARBA00006365"/>
    </source>
</evidence>
<comment type="catalytic activity">
    <reaction evidence="4">
        <text>hydrogencarbonate + H(+) = CO2 + H2O</text>
        <dbReference type="Rhea" id="RHEA:10748"/>
        <dbReference type="ChEBI" id="CHEBI:15377"/>
        <dbReference type="ChEBI" id="CHEBI:15378"/>
        <dbReference type="ChEBI" id="CHEBI:16526"/>
        <dbReference type="ChEBI" id="CHEBI:17544"/>
        <dbReference type="EC" id="4.2.1.1"/>
    </reaction>
</comment>
<dbReference type="GO" id="GO:0008270">
    <property type="term" value="F:zinc ion binding"/>
    <property type="evidence" value="ECO:0007669"/>
    <property type="project" value="InterPro"/>
</dbReference>
<accession>A0A6P6AMF9</accession>
<dbReference type="PANTHER" id="PTHR18952">
    <property type="entry name" value="CARBONIC ANHYDRASE"/>
    <property type="match status" value="1"/>
</dbReference>
<dbReference type="InterPro" id="IPR001148">
    <property type="entry name" value="CA_dom"/>
</dbReference>
<comment type="subcellular location">
    <subcellularLocation>
        <location evidence="2">Plastid</location>
        <location evidence="2">Chloroplast stroma</location>
    </subcellularLocation>
</comment>
<dbReference type="Pfam" id="PF00194">
    <property type="entry name" value="Carb_anhydrase"/>
    <property type="match status" value="1"/>
</dbReference>
<dbReference type="SUPFAM" id="SSF51069">
    <property type="entry name" value="Carbonic anhydrase"/>
    <property type="match status" value="1"/>
</dbReference>
<evidence type="ECO:0000256" key="5">
    <source>
        <dbReference type="SAM" id="MobiDB-lite"/>
    </source>
</evidence>
<dbReference type="InterPro" id="IPR023561">
    <property type="entry name" value="Carbonic_anhydrase_a-class"/>
</dbReference>
<dbReference type="PROSITE" id="PS51144">
    <property type="entry name" value="ALPHA_CA_2"/>
    <property type="match status" value="1"/>
</dbReference>
<dbReference type="Proteomes" id="UP000515121">
    <property type="component" value="Unplaced"/>
</dbReference>
<keyword evidence="7" id="KW-1185">Reference proteome</keyword>
<dbReference type="AlphaFoldDB" id="A0A6P6AMF9"/>
<proteinExistence type="inferred from homology"/>
<evidence type="ECO:0000259" key="6">
    <source>
        <dbReference type="PROSITE" id="PS51144"/>
    </source>
</evidence>
<dbReference type="OrthoDB" id="429145at2759"/>
<dbReference type="InterPro" id="IPR041891">
    <property type="entry name" value="Alpha_CA_prokaryot-like"/>
</dbReference>
<dbReference type="InterPro" id="IPR036398">
    <property type="entry name" value="CA_dom_sf"/>
</dbReference>
<dbReference type="GO" id="GO:0004089">
    <property type="term" value="F:carbonate dehydratase activity"/>
    <property type="evidence" value="ECO:0007669"/>
    <property type="project" value="UniProtKB-EC"/>
</dbReference>
<evidence type="ECO:0000313" key="7">
    <source>
        <dbReference type="Proteomes" id="UP000515121"/>
    </source>
</evidence>
<organism evidence="7 8">
    <name type="scientific">Durio zibethinus</name>
    <name type="common">Durian</name>
    <dbReference type="NCBI Taxonomy" id="66656"/>
    <lineage>
        <taxon>Eukaryota</taxon>
        <taxon>Viridiplantae</taxon>
        <taxon>Streptophyta</taxon>
        <taxon>Embryophyta</taxon>
        <taxon>Tracheophyta</taxon>
        <taxon>Spermatophyta</taxon>
        <taxon>Magnoliopsida</taxon>
        <taxon>eudicotyledons</taxon>
        <taxon>Gunneridae</taxon>
        <taxon>Pentapetalae</taxon>
        <taxon>rosids</taxon>
        <taxon>malvids</taxon>
        <taxon>Malvales</taxon>
        <taxon>Malvaceae</taxon>
        <taxon>Helicteroideae</taxon>
        <taxon>Durio</taxon>
    </lineage>
</organism>
<feature type="region of interest" description="Disordered" evidence="5">
    <location>
        <begin position="219"/>
        <end position="242"/>
    </location>
</feature>
<comment type="function">
    <text evidence="1">Reversible hydration of carbon dioxide.</text>
</comment>
<evidence type="ECO:0000256" key="4">
    <source>
        <dbReference type="ARBA" id="ARBA00048348"/>
    </source>
</evidence>
<dbReference type="GO" id="GO:0009570">
    <property type="term" value="C:chloroplast stroma"/>
    <property type="evidence" value="ECO:0007669"/>
    <property type="project" value="UniProtKB-SubCell"/>
</dbReference>
<comment type="similarity">
    <text evidence="3">Belongs to the alpha-class carbonic anhydrase family.</text>
</comment>
<evidence type="ECO:0000313" key="8">
    <source>
        <dbReference type="RefSeq" id="XP_022765998.1"/>
    </source>
</evidence>
<feature type="domain" description="Alpha-carbonic anhydrase" evidence="6">
    <location>
        <begin position="5"/>
        <end position="236"/>
    </location>
</feature>